<name>A0A347ZNF3_9CHLR</name>
<accession>A0A347ZNF3</accession>
<protein>
    <submittedName>
        <fullName evidence="1">Uncharacterized protein</fullName>
    </submittedName>
</protein>
<keyword evidence="2" id="KW-1185">Reference proteome</keyword>
<dbReference type="EMBL" id="QUMS01000002">
    <property type="protein sequence ID" value="REG08436.1"/>
    <property type="molecule type" value="Genomic_DNA"/>
</dbReference>
<organism evidence="1 2">
    <name type="scientific">Pelolinea submarina</name>
    <dbReference type="NCBI Taxonomy" id="913107"/>
    <lineage>
        <taxon>Bacteria</taxon>
        <taxon>Bacillati</taxon>
        <taxon>Chloroflexota</taxon>
        <taxon>Anaerolineae</taxon>
        <taxon>Anaerolineales</taxon>
        <taxon>Anaerolineaceae</taxon>
        <taxon>Pelolinea</taxon>
    </lineage>
</organism>
<gene>
    <name evidence="1" type="ORF">DFR64_1803</name>
</gene>
<proteinExistence type="predicted"/>
<dbReference type="OrthoDB" id="165155at2"/>
<dbReference type="RefSeq" id="WP_126440338.1">
    <property type="nucleotide sequence ID" value="NZ_AP018437.1"/>
</dbReference>
<comment type="caution">
    <text evidence="1">The sequence shown here is derived from an EMBL/GenBank/DDBJ whole genome shotgun (WGS) entry which is preliminary data.</text>
</comment>
<dbReference type="Proteomes" id="UP000256388">
    <property type="component" value="Unassembled WGS sequence"/>
</dbReference>
<evidence type="ECO:0000313" key="2">
    <source>
        <dbReference type="Proteomes" id="UP000256388"/>
    </source>
</evidence>
<reference evidence="1 2" key="1">
    <citation type="submission" date="2018-08" db="EMBL/GenBank/DDBJ databases">
        <title>Genomic Encyclopedia of Type Strains, Phase IV (KMG-IV): sequencing the most valuable type-strain genomes for metagenomic binning, comparative biology and taxonomic classification.</title>
        <authorList>
            <person name="Goeker M."/>
        </authorList>
    </citation>
    <scope>NUCLEOTIDE SEQUENCE [LARGE SCALE GENOMIC DNA]</scope>
    <source>
        <strain evidence="1 2">DSM 23923</strain>
    </source>
</reference>
<dbReference type="AlphaFoldDB" id="A0A347ZNF3"/>
<sequence length="80" mass="9331">MDKMNNGMLWYDNQTSKPIEVRLQQAVDYFIAKYGHPPLCCFVHPEMLAEPMQLTDSIKVIPNQRILKNHIWLEISGENS</sequence>
<evidence type="ECO:0000313" key="1">
    <source>
        <dbReference type="EMBL" id="REG08436.1"/>
    </source>
</evidence>